<keyword evidence="6" id="KW-1185">Reference proteome</keyword>
<evidence type="ECO:0000256" key="1">
    <source>
        <dbReference type="ARBA" id="ARBA00010529"/>
    </source>
</evidence>
<evidence type="ECO:0000313" key="6">
    <source>
        <dbReference type="Proteomes" id="UP000198284"/>
    </source>
</evidence>
<dbReference type="GO" id="GO:0003677">
    <property type="term" value="F:DNA binding"/>
    <property type="evidence" value="ECO:0007669"/>
    <property type="project" value="UniProtKB-KW"/>
</dbReference>
<dbReference type="InterPro" id="IPR010992">
    <property type="entry name" value="IHF-like_DNA-bd_dom_sf"/>
</dbReference>
<evidence type="ECO:0000256" key="3">
    <source>
        <dbReference type="ARBA" id="ARBA00023125"/>
    </source>
</evidence>
<evidence type="ECO:0000256" key="2">
    <source>
        <dbReference type="ARBA" id="ARBA00023067"/>
    </source>
</evidence>
<dbReference type="GO" id="GO:0030261">
    <property type="term" value="P:chromosome condensation"/>
    <property type="evidence" value="ECO:0007669"/>
    <property type="project" value="UniProtKB-KW"/>
</dbReference>
<protein>
    <submittedName>
        <fullName evidence="5">DNA-binding protein HU-beta</fullName>
    </submittedName>
</protein>
<dbReference type="PANTHER" id="PTHR33175:SF3">
    <property type="entry name" value="DNA-BINDING PROTEIN HU-BETA"/>
    <property type="match status" value="1"/>
</dbReference>
<name>A0A239F3F3_9BURK</name>
<dbReference type="GO" id="GO:0030527">
    <property type="term" value="F:structural constituent of chromatin"/>
    <property type="evidence" value="ECO:0007669"/>
    <property type="project" value="InterPro"/>
</dbReference>
<dbReference type="SUPFAM" id="SSF47729">
    <property type="entry name" value="IHF-like DNA-binding proteins"/>
    <property type="match status" value="1"/>
</dbReference>
<accession>A0A239F3F3</accession>
<dbReference type="CDD" id="cd13831">
    <property type="entry name" value="HU"/>
    <property type="match status" value="1"/>
</dbReference>
<evidence type="ECO:0000313" key="5">
    <source>
        <dbReference type="EMBL" id="SNS50702.1"/>
    </source>
</evidence>
<dbReference type="OrthoDB" id="9799835at2"/>
<dbReference type="AlphaFoldDB" id="A0A239F3F3"/>
<comment type="similarity">
    <text evidence="1 4">Belongs to the bacterial histone-like protein family.</text>
</comment>
<evidence type="ECO:0000256" key="4">
    <source>
        <dbReference type="RuleBase" id="RU003939"/>
    </source>
</evidence>
<keyword evidence="3 5" id="KW-0238">DNA-binding</keyword>
<proteinExistence type="inferred from homology"/>
<dbReference type="Pfam" id="PF00216">
    <property type="entry name" value="Bac_DNA_binding"/>
    <property type="match status" value="1"/>
</dbReference>
<keyword evidence="2" id="KW-0226">DNA condensation</keyword>
<dbReference type="InterPro" id="IPR000119">
    <property type="entry name" value="Hist_DNA-bd"/>
</dbReference>
<sequence length="97" mass="10308">MNKAELIEALAAETGTTKAQAKQSVELLIDYIKNGLKKEGRFSLSGLGTFSVGQRAARTGRNPQTGEAIKIKASKTAKFKAAPDLKEAAAKFKAKKA</sequence>
<dbReference type="EMBL" id="FZOT01000003">
    <property type="protein sequence ID" value="SNS50702.1"/>
    <property type="molecule type" value="Genomic_DNA"/>
</dbReference>
<dbReference type="PANTHER" id="PTHR33175">
    <property type="entry name" value="DNA-BINDING PROTEIN HU"/>
    <property type="match status" value="1"/>
</dbReference>
<dbReference type="Gene3D" id="4.10.520.10">
    <property type="entry name" value="IHF-like DNA-binding proteins"/>
    <property type="match status" value="1"/>
</dbReference>
<gene>
    <name evidence="5" type="ORF">SAMN06265795_103126</name>
</gene>
<reference evidence="5 6" key="1">
    <citation type="submission" date="2017-06" db="EMBL/GenBank/DDBJ databases">
        <authorList>
            <person name="Kim H.J."/>
            <person name="Triplett B.A."/>
        </authorList>
    </citation>
    <scope>NUCLEOTIDE SEQUENCE [LARGE SCALE GENOMIC DNA]</scope>
    <source>
        <strain evidence="5 6">U15</strain>
    </source>
</reference>
<dbReference type="PRINTS" id="PR01727">
    <property type="entry name" value="DNABINDINGHU"/>
</dbReference>
<dbReference type="SMART" id="SM00411">
    <property type="entry name" value="BHL"/>
    <property type="match status" value="1"/>
</dbReference>
<dbReference type="RefSeq" id="WP_089398634.1">
    <property type="nucleotide sequence ID" value="NZ_FZOT01000003.1"/>
</dbReference>
<dbReference type="Proteomes" id="UP000198284">
    <property type="component" value="Unassembled WGS sequence"/>
</dbReference>
<organism evidence="5 6">
    <name type="scientific">Noviherbaspirillum humi</name>
    <dbReference type="NCBI Taxonomy" id="1688639"/>
    <lineage>
        <taxon>Bacteria</taxon>
        <taxon>Pseudomonadati</taxon>
        <taxon>Pseudomonadota</taxon>
        <taxon>Betaproteobacteria</taxon>
        <taxon>Burkholderiales</taxon>
        <taxon>Oxalobacteraceae</taxon>
        <taxon>Noviherbaspirillum</taxon>
    </lineage>
</organism>